<dbReference type="Pfam" id="PF01156">
    <property type="entry name" value="IU_nuc_hydro"/>
    <property type="match status" value="1"/>
</dbReference>
<proteinExistence type="inferred from homology"/>
<name>A0AAV5D1Y4_ELECO</name>
<organism evidence="6 7">
    <name type="scientific">Eleusine coracana subsp. coracana</name>
    <dbReference type="NCBI Taxonomy" id="191504"/>
    <lineage>
        <taxon>Eukaryota</taxon>
        <taxon>Viridiplantae</taxon>
        <taxon>Streptophyta</taxon>
        <taxon>Embryophyta</taxon>
        <taxon>Tracheophyta</taxon>
        <taxon>Spermatophyta</taxon>
        <taxon>Magnoliopsida</taxon>
        <taxon>Liliopsida</taxon>
        <taxon>Poales</taxon>
        <taxon>Poaceae</taxon>
        <taxon>PACMAD clade</taxon>
        <taxon>Chloridoideae</taxon>
        <taxon>Cynodonteae</taxon>
        <taxon>Eleusininae</taxon>
        <taxon>Eleusine</taxon>
    </lineage>
</organism>
<evidence type="ECO:0000256" key="3">
    <source>
        <dbReference type="ARBA" id="ARBA00023295"/>
    </source>
</evidence>
<reference evidence="6" key="1">
    <citation type="journal article" date="2018" name="DNA Res.">
        <title>Multiple hybrid de novo genome assembly of finger millet, an orphan allotetraploid crop.</title>
        <authorList>
            <person name="Hatakeyama M."/>
            <person name="Aluri S."/>
            <person name="Balachadran M.T."/>
            <person name="Sivarajan S.R."/>
            <person name="Patrignani A."/>
            <person name="Gruter S."/>
            <person name="Poveda L."/>
            <person name="Shimizu-Inatsugi R."/>
            <person name="Baeten J."/>
            <person name="Francoijs K.J."/>
            <person name="Nataraja K.N."/>
            <person name="Reddy Y.A.N."/>
            <person name="Phadnis S."/>
            <person name="Ravikumar R.L."/>
            <person name="Schlapbach R."/>
            <person name="Sreeman S.M."/>
            <person name="Shimizu K.K."/>
        </authorList>
    </citation>
    <scope>NUCLEOTIDE SEQUENCE</scope>
</reference>
<evidence type="ECO:0000256" key="1">
    <source>
        <dbReference type="ARBA" id="ARBA00009176"/>
    </source>
</evidence>
<reference evidence="6" key="2">
    <citation type="submission" date="2021-12" db="EMBL/GenBank/DDBJ databases">
        <title>Resequencing data analysis of finger millet.</title>
        <authorList>
            <person name="Hatakeyama M."/>
            <person name="Aluri S."/>
            <person name="Balachadran M.T."/>
            <person name="Sivarajan S.R."/>
            <person name="Poveda L."/>
            <person name="Shimizu-Inatsugi R."/>
            <person name="Schlapbach R."/>
            <person name="Sreeman S.M."/>
            <person name="Shimizu K.K."/>
        </authorList>
    </citation>
    <scope>NUCLEOTIDE SEQUENCE</scope>
</reference>
<feature type="compositionally biased region" description="Basic residues" evidence="4">
    <location>
        <begin position="115"/>
        <end position="124"/>
    </location>
</feature>
<evidence type="ECO:0000313" key="7">
    <source>
        <dbReference type="Proteomes" id="UP001054889"/>
    </source>
</evidence>
<dbReference type="InterPro" id="IPR023186">
    <property type="entry name" value="IUNH"/>
</dbReference>
<feature type="domain" description="Inosine/uridine-preferring nucleoside hydrolase" evidence="5">
    <location>
        <begin position="244"/>
        <end position="326"/>
    </location>
</feature>
<keyword evidence="7" id="KW-1185">Reference proteome</keyword>
<evidence type="ECO:0000256" key="4">
    <source>
        <dbReference type="SAM" id="MobiDB-lite"/>
    </source>
</evidence>
<dbReference type="PANTHER" id="PTHR12304">
    <property type="entry name" value="INOSINE-URIDINE PREFERRING NUCLEOSIDE HYDROLASE"/>
    <property type="match status" value="1"/>
</dbReference>
<evidence type="ECO:0000256" key="2">
    <source>
        <dbReference type="ARBA" id="ARBA00022801"/>
    </source>
</evidence>
<feature type="compositionally biased region" description="Basic and acidic residues" evidence="4">
    <location>
        <begin position="16"/>
        <end position="30"/>
    </location>
</feature>
<dbReference type="SUPFAM" id="SSF53590">
    <property type="entry name" value="Nucleoside hydrolase"/>
    <property type="match status" value="1"/>
</dbReference>
<dbReference type="GO" id="GO:0006152">
    <property type="term" value="P:purine nucleoside catabolic process"/>
    <property type="evidence" value="ECO:0007669"/>
    <property type="project" value="TreeGrafter"/>
</dbReference>
<keyword evidence="2" id="KW-0378">Hydrolase</keyword>
<sequence>MRCWDSPRRGGQRPIGSDKARSNHQEKWRGDGTSAACCCLYARNCLRRTPLRQKRESPGGEELRTGAVRLRPRSPPPTPSCLRRRQKEGRRRLHCTHLCVRERTSAAACTSSPRYKPHRGRARGRGPSTSSPSPRRQTCESEARRLHLRQIAEENVCAVLAGDHLAASTCGTERRRPHGPRWIQPPPAPRRIHLWQSDVLATPIILLLRETFSKEIISLPQTELLYLNIQLEVRKELRVFKGQCEKAGHPEISVAEGSPEPLKGGKPRVADFVHGSDGIGNLLLTAPSAKKVEESAAEFLVNQVSRFPGEVIVLALGPLTNLALFLSGMCKFYRDFNAEYEGIHGFFLHDPTSFTALVHPEHFTFKKGVVRVGTQGIFTGHTLMDQRLSKWNAENPWSGYKPISVAWTVDVPEILGYVKQQLMSQ</sequence>
<feature type="region of interest" description="Disordered" evidence="4">
    <location>
        <begin position="110"/>
        <end position="141"/>
    </location>
</feature>
<dbReference type="PANTHER" id="PTHR12304:SF1">
    <property type="entry name" value="URIDINE NUCLEOSIDASE 1"/>
    <property type="match status" value="1"/>
</dbReference>
<dbReference type="Gene3D" id="3.90.245.10">
    <property type="entry name" value="Ribonucleoside hydrolase-like"/>
    <property type="match status" value="2"/>
</dbReference>
<comment type="caution">
    <text evidence="6">The sequence shown here is derived from an EMBL/GenBank/DDBJ whole genome shotgun (WGS) entry which is preliminary data.</text>
</comment>
<comment type="similarity">
    <text evidence="1">Belongs to the IUNH family.</text>
</comment>
<dbReference type="InterPro" id="IPR001910">
    <property type="entry name" value="Inosine/uridine_hydrolase_dom"/>
</dbReference>
<dbReference type="GO" id="GO:0008477">
    <property type="term" value="F:purine nucleosidase activity"/>
    <property type="evidence" value="ECO:0007669"/>
    <property type="project" value="TreeGrafter"/>
</dbReference>
<dbReference type="GO" id="GO:0005829">
    <property type="term" value="C:cytosol"/>
    <property type="evidence" value="ECO:0007669"/>
    <property type="project" value="TreeGrafter"/>
</dbReference>
<accession>A0AAV5D1Y4</accession>
<feature type="compositionally biased region" description="Basic and acidic residues" evidence="4">
    <location>
        <begin position="54"/>
        <end position="64"/>
    </location>
</feature>
<evidence type="ECO:0000313" key="6">
    <source>
        <dbReference type="EMBL" id="GJN04287.1"/>
    </source>
</evidence>
<dbReference type="Proteomes" id="UP001054889">
    <property type="component" value="Unassembled WGS sequence"/>
</dbReference>
<evidence type="ECO:0000259" key="5">
    <source>
        <dbReference type="Pfam" id="PF01156"/>
    </source>
</evidence>
<dbReference type="AlphaFoldDB" id="A0AAV5D1Y4"/>
<feature type="region of interest" description="Disordered" evidence="4">
    <location>
        <begin position="54"/>
        <end position="87"/>
    </location>
</feature>
<dbReference type="InterPro" id="IPR036452">
    <property type="entry name" value="Ribo_hydro-like"/>
</dbReference>
<dbReference type="EMBL" id="BQKI01000010">
    <property type="protein sequence ID" value="GJN04287.1"/>
    <property type="molecule type" value="Genomic_DNA"/>
</dbReference>
<keyword evidence="3" id="KW-0326">Glycosidase</keyword>
<protein>
    <recommendedName>
        <fullName evidence="5">Inosine/uridine-preferring nucleoside hydrolase domain-containing protein</fullName>
    </recommendedName>
</protein>
<feature type="region of interest" description="Disordered" evidence="4">
    <location>
        <begin position="1"/>
        <end position="30"/>
    </location>
</feature>
<feature type="compositionally biased region" description="Low complexity" evidence="4">
    <location>
        <begin position="125"/>
        <end position="136"/>
    </location>
</feature>
<gene>
    <name evidence="6" type="primary">ga21824</name>
    <name evidence="6" type="ORF">PR202_ga21824</name>
</gene>